<dbReference type="InterPro" id="IPR023213">
    <property type="entry name" value="CAT-like_dom_sf"/>
</dbReference>
<dbReference type="Proteomes" id="UP000321567">
    <property type="component" value="Unassembled WGS sequence"/>
</dbReference>
<organism evidence="12 13">
    <name type="scientific">Pararhodospirillum oryzae</name>
    <dbReference type="NCBI Taxonomy" id="478448"/>
    <lineage>
        <taxon>Bacteria</taxon>
        <taxon>Pseudomonadati</taxon>
        <taxon>Pseudomonadota</taxon>
        <taxon>Alphaproteobacteria</taxon>
        <taxon>Rhodospirillales</taxon>
        <taxon>Rhodospirillaceae</taxon>
        <taxon>Pararhodospirillum</taxon>
    </lineage>
</organism>
<reference evidence="12 13" key="1">
    <citation type="submission" date="2019-07" db="EMBL/GenBank/DDBJ databases">
        <title>Whole genome shotgun sequence of Rhodospirillum oryzae NBRC 107573.</title>
        <authorList>
            <person name="Hosoyama A."/>
            <person name="Uohara A."/>
            <person name="Ohji S."/>
            <person name="Ichikawa N."/>
        </authorList>
    </citation>
    <scope>NUCLEOTIDE SEQUENCE [LARGE SCALE GENOMIC DNA]</scope>
    <source>
        <strain evidence="12 13">NBRC 107573</strain>
    </source>
</reference>
<dbReference type="SUPFAM" id="SSF47005">
    <property type="entry name" value="Peripheral subunit-binding domain of 2-oxo acid dehydrogenase complex"/>
    <property type="match status" value="1"/>
</dbReference>
<feature type="region of interest" description="Disordered" evidence="9">
    <location>
        <begin position="150"/>
        <end position="197"/>
    </location>
</feature>
<dbReference type="SUPFAM" id="SSF51230">
    <property type="entry name" value="Single hybrid motif"/>
    <property type="match status" value="1"/>
</dbReference>
<keyword evidence="12" id="KW-0670">Pyruvate</keyword>
<evidence type="ECO:0000259" key="10">
    <source>
        <dbReference type="PROSITE" id="PS50968"/>
    </source>
</evidence>
<dbReference type="Pfam" id="PF00364">
    <property type="entry name" value="Biotin_lipoyl"/>
    <property type="match status" value="1"/>
</dbReference>
<evidence type="ECO:0000259" key="11">
    <source>
        <dbReference type="PROSITE" id="PS51826"/>
    </source>
</evidence>
<evidence type="ECO:0000256" key="6">
    <source>
        <dbReference type="ARBA" id="ARBA00025211"/>
    </source>
</evidence>
<feature type="domain" description="Peripheral subunit-binding (PSBD)" evidence="11">
    <location>
        <begin position="113"/>
        <end position="150"/>
    </location>
</feature>
<dbReference type="Gene3D" id="4.10.320.10">
    <property type="entry name" value="E3-binding domain"/>
    <property type="match status" value="1"/>
</dbReference>
<dbReference type="InterPro" id="IPR036625">
    <property type="entry name" value="E3-bd_dom_sf"/>
</dbReference>
<dbReference type="PROSITE" id="PS00189">
    <property type="entry name" value="LIPOYL"/>
    <property type="match status" value="1"/>
</dbReference>
<accession>A0A512HB90</accession>
<dbReference type="PROSITE" id="PS51826">
    <property type="entry name" value="PSBD"/>
    <property type="match status" value="1"/>
</dbReference>
<evidence type="ECO:0000313" key="12">
    <source>
        <dbReference type="EMBL" id="GEO82721.1"/>
    </source>
</evidence>
<dbReference type="GO" id="GO:0004742">
    <property type="term" value="F:dihydrolipoyllysine-residue acetyltransferase activity"/>
    <property type="evidence" value="ECO:0007669"/>
    <property type="project" value="UniProtKB-UniRule"/>
</dbReference>
<keyword evidence="5 8" id="KW-0012">Acyltransferase</keyword>
<feature type="domain" description="Lipoyl-binding" evidence="10">
    <location>
        <begin position="1"/>
        <end position="60"/>
    </location>
</feature>
<dbReference type="EMBL" id="BJZO01000102">
    <property type="protein sequence ID" value="GEO82721.1"/>
    <property type="molecule type" value="Genomic_DNA"/>
</dbReference>
<dbReference type="PANTHER" id="PTHR23151">
    <property type="entry name" value="DIHYDROLIPOAMIDE ACETYL/SUCCINYL-TRANSFERASE-RELATED"/>
    <property type="match status" value="1"/>
</dbReference>
<dbReference type="InterPro" id="IPR001078">
    <property type="entry name" value="2-oxoacid_DH_actylTfrase"/>
</dbReference>
<evidence type="ECO:0000313" key="13">
    <source>
        <dbReference type="Proteomes" id="UP000321567"/>
    </source>
</evidence>
<feature type="region of interest" description="Disordered" evidence="9">
    <location>
        <begin position="70"/>
        <end position="110"/>
    </location>
</feature>
<dbReference type="InterPro" id="IPR003016">
    <property type="entry name" value="2-oxoA_DH_lipoyl-BS"/>
</dbReference>
<comment type="cofactor">
    <cofactor evidence="8">
        <name>(R)-lipoate</name>
        <dbReference type="ChEBI" id="CHEBI:83088"/>
    </cofactor>
    <text evidence="8">Binds 1 lipoyl cofactor covalently.</text>
</comment>
<evidence type="ECO:0000256" key="3">
    <source>
        <dbReference type="ARBA" id="ARBA00022679"/>
    </source>
</evidence>
<dbReference type="EC" id="2.3.1.12" evidence="8"/>
<dbReference type="CDD" id="cd06849">
    <property type="entry name" value="lipoyl_domain"/>
    <property type="match status" value="1"/>
</dbReference>
<keyword evidence="3 8" id="KW-0808">Transferase</keyword>
<name>A0A512HB90_9PROT</name>
<comment type="catalytic activity">
    <reaction evidence="7 8">
        <text>N(6)-[(R)-dihydrolipoyl]-L-lysyl-[protein] + acetyl-CoA = N(6)-[(R)-S(8)-acetyldihydrolipoyl]-L-lysyl-[protein] + CoA</text>
        <dbReference type="Rhea" id="RHEA:17017"/>
        <dbReference type="Rhea" id="RHEA-COMP:10475"/>
        <dbReference type="Rhea" id="RHEA-COMP:10478"/>
        <dbReference type="ChEBI" id="CHEBI:57287"/>
        <dbReference type="ChEBI" id="CHEBI:57288"/>
        <dbReference type="ChEBI" id="CHEBI:83100"/>
        <dbReference type="ChEBI" id="CHEBI:83111"/>
        <dbReference type="EC" id="2.3.1.12"/>
    </reaction>
</comment>
<feature type="compositionally biased region" description="Low complexity" evidence="9">
    <location>
        <begin position="159"/>
        <end position="191"/>
    </location>
</feature>
<dbReference type="Gene3D" id="3.30.559.10">
    <property type="entry name" value="Chloramphenicol acetyltransferase-like domain"/>
    <property type="match status" value="1"/>
</dbReference>
<comment type="similarity">
    <text evidence="1 8">Belongs to the 2-oxoacid dehydrogenase family.</text>
</comment>
<evidence type="ECO:0000256" key="8">
    <source>
        <dbReference type="RuleBase" id="RU361137"/>
    </source>
</evidence>
<dbReference type="AlphaFoldDB" id="A0A512HB90"/>
<dbReference type="PROSITE" id="PS50968">
    <property type="entry name" value="BIOTINYL_LIPOYL"/>
    <property type="match status" value="1"/>
</dbReference>
<sequence>MARWLKAEGDPVASGDLLVEIETDKATMEVEAVDEGILGRILVPAGTAGVAVNQPIALLLEEGEDPAALDEGAPAAAAPPAPPEAADASPPPPADPRPDTEEPEATQGQGRIFASPLARRLAAEAHLDLRTVTGSGPHGRIIRNDVEAALAKGPSSRTAPASHSPKASQAAPASQASQAAPAVPTASAALPQAPHRLVPHTTMRRVIARRLTESKQTVPHFYLSVDIEMDALLALRQRLNAHLEDGGRISVNDMIIKAVALALRKVPEANASWHDDGLVFWENVDIAVAVATPGGLVTPVVREADRKGLGAIAAEVRALAARAREGRLMPEEYQGGGFSISNLGMYGVREFSAIINPPQACLLAVGAAEPRPVVRDHGLAVATVMTCTVSVDHRVVDGAVGAQFLGAFKALIQAPETMLL</sequence>
<dbReference type="SUPFAM" id="SSF52777">
    <property type="entry name" value="CoA-dependent acyltransferases"/>
    <property type="match status" value="1"/>
</dbReference>
<dbReference type="Gene3D" id="2.40.50.100">
    <property type="match status" value="1"/>
</dbReference>
<proteinExistence type="inferred from homology"/>
<dbReference type="InterPro" id="IPR045257">
    <property type="entry name" value="E2/Pdx1"/>
</dbReference>
<evidence type="ECO:0000256" key="2">
    <source>
        <dbReference type="ARBA" id="ARBA00011484"/>
    </source>
</evidence>
<dbReference type="FunFam" id="3.30.559.10:FF:000003">
    <property type="entry name" value="Acetyltransferase component of pyruvate dehydrogenase complex"/>
    <property type="match status" value="1"/>
</dbReference>
<protein>
    <recommendedName>
        <fullName evidence="8">Acetyltransferase component of pyruvate dehydrogenase complex</fullName>
        <ecNumber evidence="8">2.3.1.12</ecNumber>
    </recommendedName>
</protein>
<dbReference type="InterPro" id="IPR011053">
    <property type="entry name" value="Single_hybrid_motif"/>
</dbReference>
<dbReference type="NCBIfam" id="TIGR01349">
    <property type="entry name" value="PDHac_trf_mito"/>
    <property type="match status" value="1"/>
</dbReference>
<dbReference type="PANTHER" id="PTHR23151:SF90">
    <property type="entry name" value="DIHYDROLIPOYLLYSINE-RESIDUE ACETYLTRANSFERASE COMPONENT OF PYRUVATE DEHYDROGENASE COMPLEX, MITOCHONDRIAL-RELATED"/>
    <property type="match status" value="1"/>
</dbReference>
<evidence type="ECO:0000256" key="1">
    <source>
        <dbReference type="ARBA" id="ARBA00007317"/>
    </source>
</evidence>
<evidence type="ECO:0000256" key="7">
    <source>
        <dbReference type="ARBA" id="ARBA00048370"/>
    </source>
</evidence>
<dbReference type="InterPro" id="IPR000089">
    <property type="entry name" value="Biotin_lipoyl"/>
</dbReference>
<dbReference type="Pfam" id="PF00198">
    <property type="entry name" value="2-oxoacid_dh"/>
    <property type="match status" value="1"/>
</dbReference>
<comment type="subunit">
    <text evidence="2">Forms a 24-polypeptide structural core with octahedral symmetry.</text>
</comment>
<dbReference type="GO" id="GO:0045254">
    <property type="term" value="C:pyruvate dehydrogenase complex"/>
    <property type="evidence" value="ECO:0007669"/>
    <property type="project" value="UniProtKB-UniRule"/>
</dbReference>
<dbReference type="GO" id="GO:0006086">
    <property type="term" value="P:pyruvate decarboxylation to acetyl-CoA"/>
    <property type="evidence" value="ECO:0007669"/>
    <property type="project" value="InterPro"/>
</dbReference>
<evidence type="ECO:0000256" key="4">
    <source>
        <dbReference type="ARBA" id="ARBA00022823"/>
    </source>
</evidence>
<comment type="caution">
    <text evidence="12">The sequence shown here is derived from an EMBL/GenBank/DDBJ whole genome shotgun (WGS) entry which is preliminary data.</text>
</comment>
<dbReference type="InterPro" id="IPR004167">
    <property type="entry name" value="PSBD"/>
</dbReference>
<gene>
    <name evidence="12" type="ORF">ROR02_28520</name>
</gene>
<feature type="compositionally biased region" description="Pro residues" evidence="9">
    <location>
        <begin position="77"/>
        <end position="95"/>
    </location>
</feature>
<evidence type="ECO:0000256" key="5">
    <source>
        <dbReference type="ARBA" id="ARBA00023315"/>
    </source>
</evidence>
<keyword evidence="13" id="KW-1185">Reference proteome</keyword>
<dbReference type="Pfam" id="PF02817">
    <property type="entry name" value="E3_binding"/>
    <property type="match status" value="1"/>
</dbReference>
<keyword evidence="4 8" id="KW-0450">Lipoyl</keyword>
<evidence type="ECO:0000256" key="9">
    <source>
        <dbReference type="SAM" id="MobiDB-lite"/>
    </source>
</evidence>
<comment type="function">
    <text evidence="6">The pyruvate dehydrogenase complex catalyzes the overall conversion of pyruvate to acetyl-CoA and CO(2). It contains multiple copies of three enzymatic components: pyruvate dehydrogenase (E1), dihydrolipoamide acetyltransferase (E2) and lipoamide dehydrogenase (E3).</text>
</comment>
<dbReference type="InterPro" id="IPR006257">
    <property type="entry name" value="LAT1"/>
</dbReference>